<evidence type="ECO:0000313" key="4">
    <source>
        <dbReference type="Proteomes" id="UP000800097"/>
    </source>
</evidence>
<keyword evidence="1" id="KW-0560">Oxidoreductase</keyword>
<organism evidence="3 4">
    <name type="scientific">Westerdykella ornata</name>
    <dbReference type="NCBI Taxonomy" id="318751"/>
    <lineage>
        <taxon>Eukaryota</taxon>
        <taxon>Fungi</taxon>
        <taxon>Dikarya</taxon>
        <taxon>Ascomycota</taxon>
        <taxon>Pezizomycotina</taxon>
        <taxon>Dothideomycetes</taxon>
        <taxon>Pleosporomycetidae</taxon>
        <taxon>Pleosporales</taxon>
        <taxon>Sporormiaceae</taxon>
        <taxon>Westerdykella</taxon>
    </lineage>
</organism>
<name>A0A6A6JXQ1_WESOR</name>
<dbReference type="InterPro" id="IPR020471">
    <property type="entry name" value="AKR"/>
</dbReference>
<protein>
    <submittedName>
        <fullName evidence="3">Aldo/keto reductase</fullName>
    </submittedName>
</protein>
<dbReference type="Pfam" id="PF00248">
    <property type="entry name" value="Aldo_ket_red"/>
    <property type="match status" value="1"/>
</dbReference>
<dbReference type="PRINTS" id="PR00069">
    <property type="entry name" value="ALDKETRDTASE"/>
</dbReference>
<dbReference type="OrthoDB" id="1659429at2759"/>
<proteinExistence type="predicted"/>
<dbReference type="InterPro" id="IPR036812">
    <property type="entry name" value="NAD(P)_OxRdtase_dom_sf"/>
</dbReference>
<sequence length="358" mass="39837">MSAVSGIHSGKHSKPTLVPENFNGLASVMPEDWIPTGATRVTYKGKNGDVHAPTLCIGAWSWGDKATWHWNPEDEPAAEEAWRYCVSKGVNFIDTAQAYGTGESEAICGRFFKNMDRDSFVVQTKYYVVPQRKDVLHPTHAPLKKLETSLKNLGLDYVDIYLVHGPIHIQSIERIAKGMAECVDKGLAKCIGVANYDTGDMIKMQEELTKYGVPLALNQCEFSLARRRPETSGLLKACKDRGVVFQSYSSLAQGRLTGKYSKDNPPPKEYRFSSYAMEDFEPLVSVLKHIADKRQTSVSAVALNYNLCKGITPVVGVRKLEQAVSNCQTLGWRLSKEEIEQLDAVSFEGHTTKLWQQG</sequence>
<dbReference type="Gene3D" id="3.20.20.100">
    <property type="entry name" value="NADP-dependent oxidoreductase domain"/>
    <property type="match status" value="1"/>
</dbReference>
<feature type="domain" description="NADP-dependent oxidoreductase" evidence="2">
    <location>
        <begin position="55"/>
        <end position="345"/>
    </location>
</feature>
<keyword evidence="4" id="KW-1185">Reference proteome</keyword>
<evidence type="ECO:0000313" key="3">
    <source>
        <dbReference type="EMBL" id="KAF2279849.1"/>
    </source>
</evidence>
<dbReference type="GeneID" id="54546084"/>
<dbReference type="InterPro" id="IPR023210">
    <property type="entry name" value="NADP_OxRdtase_dom"/>
</dbReference>
<evidence type="ECO:0000259" key="2">
    <source>
        <dbReference type="Pfam" id="PF00248"/>
    </source>
</evidence>
<dbReference type="CDD" id="cd19093">
    <property type="entry name" value="AKR_AtPLR-like"/>
    <property type="match status" value="1"/>
</dbReference>
<dbReference type="AlphaFoldDB" id="A0A6A6JXQ1"/>
<dbReference type="PANTHER" id="PTHR43364:SF4">
    <property type="entry name" value="NAD(P)-LINKED OXIDOREDUCTASE SUPERFAMILY PROTEIN"/>
    <property type="match status" value="1"/>
</dbReference>
<reference evidence="3" key="1">
    <citation type="journal article" date="2020" name="Stud. Mycol.">
        <title>101 Dothideomycetes genomes: a test case for predicting lifestyles and emergence of pathogens.</title>
        <authorList>
            <person name="Haridas S."/>
            <person name="Albert R."/>
            <person name="Binder M."/>
            <person name="Bloem J."/>
            <person name="Labutti K."/>
            <person name="Salamov A."/>
            <person name="Andreopoulos B."/>
            <person name="Baker S."/>
            <person name="Barry K."/>
            <person name="Bills G."/>
            <person name="Bluhm B."/>
            <person name="Cannon C."/>
            <person name="Castanera R."/>
            <person name="Culley D."/>
            <person name="Daum C."/>
            <person name="Ezra D."/>
            <person name="Gonzalez J."/>
            <person name="Henrissat B."/>
            <person name="Kuo A."/>
            <person name="Liang C."/>
            <person name="Lipzen A."/>
            <person name="Lutzoni F."/>
            <person name="Magnuson J."/>
            <person name="Mondo S."/>
            <person name="Nolan M."/>
            <person name="Ohm R."/>
            <person name="Pangilinan J."/>
            <person name="Park H.-J."/>
            <person name="Ramirez L."/>
            <person name="Alfaro M."/>
            <person name="Sun H."/>
            <person name="Tritt A."/>
            <person name="Yoshinaga Y."/>
            <person name="Zwiers L.-H."/>
            <person name="Turgeon B."/>
            <person name="Goodwin S."/>
            <person name="Spatafora J."/>
            <person name="Crous P."/>
            <person name="Grigoriev I."/>
        </authorList>
    </citation>
    <scope>NUCLEOTIDE SEQUENCE</scope>
    <source>
        <strain evidence="3">CBS 379.55</strain>
    </source>
</reference>
<dbReference type="EMBL" id="ML986485">
    <property type="protein sequence ID" value="KAF2279849.1"/>
    <property type="molecule type" value="Genomic_DNA"/>
</dbReference>
<dbReference type="RefSeq" id="XP_033657388.1">
    <property type="nucleotide sequence ID" value="XM_033792909.1"/>
</dbReference>
<dbReference type="GO" id="GO:0016491">
    <property type="term" value="F:oxidoreductase activity"/>
    <property type="evidence" value="ECO:0007669"/>
    <property type="project" value="UniProtKB-KW"/>
</dbReference>
<dbReference type="PANTHER" id="PTHR43364">
    <property type="entry name" value="NADH-SPECIFIC METHYLGLYOXAL REDUCTASE-RELATED"/>
    <property type="match status" value="1"/>
</dbReference>
<dbReference type="Proteomes" id="UP000800097">
    <property type="component" value="Unassembled WGS sequence"/>
</dbReference>
<accession>A0A6A6JXQ1</accession>
<gene>
    <name evidence="3" type="ORF">EI97DRAFT_104024</name>
</gene>
<dbReference type="InterPro" id="IPR050523">
    <property type="entry name" value="AKR_Detox_Biosynth"/>
</dbReference>
<dbReference type="SUPFAM" id="SSF51430">
    <property type="entry name" value="NAD(P)-linked oxidoreductase"/>
    <property type="match status" value="1"/>
</dbReference>
<evidence type="ECO:0000256" key="1">
    <source>
        <dbReference type="ARBA" id="ARBA00023002"/>
    </source>
</evidence>